<evidence type="ECO:0000313" key="1">
    <source>
        <dbReference type="EMBL" id="KVG73183.1"/>
    </source>
</evidence>
<dbReference type="AlphaFoldDB" id="A0A103RSU5"/>
<accession>A0A103RSU5</accession>
<dbReference type="OrthoDB" id="2808696at2"/>
<comment type="caution">
    <text evidence="1">The sequence shown here is derived from an EMBL/GenBank/DDBJ whole genome shotgun (WGS) entry which is preliminary data.</text>
</comment>
<evidence type="ECO:0008006" key="3">
    <source>
        <dbReference type="Google" id="ProtNLM"/>
    </source>
</evidence>
<dbReference type="Proteomes" id="UP000064029">
    <property type="component" value="Unassembled WGS sequence"/>
</dbReference>
<name>A0A103RSU5_9BURK</name>
<dbReference type="InterPro" id="IPR025534">
    <property type="entry name" value="DUF4420"/>
</dbReference>
<sequence>MARPSEEFRLAWESLSSNDSAPGWHAITLPSAGSVQLRAGRRSPDNAEAILLGFRSTQLATSQKLPEGQGFAVERAAPETAGRLCLALTRRPAGSAELFSAMVCDVVGALDESAATGASESRLLQLFISRVGAWQEFMRKGSQVLSPEAEIGLVGELTLLRMIIDAGVSPAVAIDSWMGPLDGLQDFELGTGAVEVKTTLSLAGFAAKIGSLAQLDDSTRQPLFLAGVRLRQTETGLCLPDLIATVLETIKDDTEAIRLLSERLLAAGYFDAHRERYARRLAVSEIRLIEVKDDFPRLTLGHVPIGIIHATYEIDLEKIISDNVAMVDVLKKLGAI</sequence>
<gene>
    <name evidence="1" type="ORF">WJ33_16525</name>
</gene>
<dbReference type="EMBL" id="LOXM01000046">
    <property type="protein sequence ID" value="KVG73183.1"/>
    <property type="molecule type" value="Genomic_DNA"/>
</dbReference>
<proteinExistence type="predicted"/>
<dbReference type="Pfam" id="PF14390">
    <property type="entry name" value="DUF4420"/>
    <property type="match status" value="1"/>
</dbReference>
<evidence type="ECO:0000313" key="2">
    <source>
        <dbReference type="Proteomes" id="UP000064029"/>
    </source>
</evidence>
<protein>
    <recommendedName>
        <fullName evidence="3">PD-(D/E)XK motif protein</fullName>
    </recommendedName>
</protein>
<dbReference type="RefSeq" id="WP_059749710.1">
    <property type="nucleotide sequence ID" value="NZ_CP013414.1"/>
</dbReference>
<reference evidence="1 2" key="1">
    <citation type="submission" date="2015-11" db="EMBL/GenBank/DDBJ databases">
        <title>Expanding the genomic diversity of Burkholderia species for the development of highly accurate diagnostics.</title>
        <authorList>
            <person name="Sahl J."/>
            <person name="Keim P."/>
            <person name="Wagner D."/>
        </authorList>
    </citation>
    <scope>NUCLEOTIDE SEQUENCE [LARGE SCALE GENOMIC DNA]</scope>
    <source>
        <strain evidence="1 2">MSMB2036</strain>
    </source>
</reference>
<organism evidence="1 2">
    <name type="scientific">Burkholderia ubonensis</name>
    <dbReference type="NCBI Taxonomy" id="101571"/>
    <lineage>
        <taxon>Bacteria</taxon>
        <taxon>Pseudomonadati</taxon>
        <taxon>Pseudomonadota</taxon>
        <taxon>Betaproteobacteria</taxon>
        <taxon>Burkholderiales</taxon>
        <taxon>Burkholderiaceae</taxon>
        <taxon>Burkholderia</taxon>
        <taxon>Burkholderia cepacia complex</taxon>
    </lineage>
</organism>